<accession>A0A6N3IYC1</accession>
<protein>
    <submittedName>
        <fullName evidence="2">Uncharacterized protein</fullName>
    </submittedName>
</protein>
<evidence type="ECO:0000256" key="1">
    <source>
        <dbReference type="SAM" id="MobiDB-lite"/>
    </source>
</evidence>
<organism evidence="2">
    <name type="scientific">uncultured Rubrobacteraceae bacterium</name>
    <dbReference type="NCBI Taxonomy" id="349277"/>
    <lineage>
        <taxon>Bacteria</taxon>
        <taxon>Bacillati</taxon>
        <taxon>Actinomycetota</taxon>
        <taxon>Rubrobacteria</taxon>
        <taxon>Rubrobacterales</taxon>
        <taxon>Rubrobacteraceae</taxon>
        <taxon>environmental samples</taxon>
    </lineage>
</organism>
<name>A0A6N3IYC1_9ACTN</name>
<sequence>MRVEDQGLSRPDFADETPVGGIPRAIKKGIWDGGTHDAEEFGEETVIVRLRGGRLGGRYATFRNVGKNWFIHNTKSSGEAED</sequence>
<reference evidence="2" key="1">
    <citation type="submission" date="2020-02" db="EMBL/GenBank/DDBJ databases">
        <authorList>
            <person name="Meier V. D."/>
        </authorList>
    </citation>
    <scope>NUCLEOTIDE SEQUENCE</scope>
    <source>
        <strain evidence="2">AVDCRST_MAG55</strain>
    </source>
</reference>
<feature type="region of interest" description="Disordered" evidence="1">
    <location>
        <begin position="1"/>
        <end position="21"/>
    </location>
</feature>
<dbReference type="EMBL" id="CADCUZ010000060">
    <property type="protein sequence ID" value="CAA9412804.1"/>
    <property type="molecule type" value="Genomic_DNA"/>
</dbReference>
<dbReference type="AlphaFoldDB" id="A0A6N3IYC1"/>
<gene>
    <name evidence="2" type="ORF">AVDCRST_MAG55-1429</name>
</gene>
<evidence type="ECO:0000313" key="2">
    <source>
        <dbReference type="EMBL" id="CAA9412804.1"/>
    </source>
</evidence>
<proteinExistence type="predicted"/>